<dbReference type="CDD" id="cd02440">
    <property type="entry name" value="AdoMet_MTases"/>
    <property type="match status" value="1"/>
</dbReference>
<dbReference type="InterPro" id="IPR002052">
    <property type="entry name" value="DNA_methylase_N6_adenine_CS"/>
</dbReference>
<dbReference type="InterPro" id="IPR004398">
    <property type="entry name" value="RNA_MeTrfase_RsmD"/>
</dbReference>
<evidence type="ECO:0000256" key="2">
    <source>
        <dbReference type="ARBA" id="ARBA00022679"/>
    </source>
</evidence>
<name>A0A9D1M126_9FIRM</name>
<dbReference type="AlphaFoldDB" id="A0A9D1M126"/>
<dbReference type="Gene3D" id="3.40.50.150">
    <property type="entry name" value="Vaccinia Virus protein VP39"/>
    <property type="match status" value="1"/>
</dbReference>
<comment type="caution">
    <text evidence="3">The sequence shown here is derived from an EMBL/GenBank/DDBJ whole genome shotgun (WGS) entry which is preliminary data.</text>
</comment>
<dbReference type="PANTHER" id="PTHR43542">
    <property type="entry name" value="METHYLTRANSFERASE"/>
    <property type="match status" value="1"/>
</dbReference>
<protein>
    <submittedName>
        <fullName evidence="3">16S rRNA (Guanine(966)-N(2))-methyltransferase RsmD</fullName>
        <ecNumber evidence="3">2.1.1.171</ecNumber>
    </submittedName>
</protein>
<keyword evidence="1 3" id="KW-0489">Methyltransferase</keyword>
<sequence>MRVISGTARGTKLYTLEGNQTRPTLDRVKESLFNMINMQIKDATILDLFSGSGAIGIEFISRGAKKAFLCDTSKEAINIIRKNVEKTKMQDKIIILQENFKSCLEKQIEKFDFIYIDPPYASSFAKEAVEIIIKKDLLKSEGSIVIETDNAKQVIEELNMLNMPIEIYKQKKYGRVELLFIRKG</sequence>
<dbReference type="EMBL" id="DVNH01000022">
    <property type="protein sequence ID" value="HIU51633.1"/>
    <property type="molecule type" value="Genomic_DNA"/>
</dbReference>
<dbReference type="PROSITE" id="PS00092">
    <property type="entry name" value="N6_MTASE"/>
    <property type="match status" value="1"/>
</dbReference>
<organism evidence="3 4">
    <name type="scientific">Candidatus Merdicola faecigallinarum</name>
    <dbReference type="NCBI Taxonomy" id="2840862"/>
    <lineage>
        <taxon>Bacteria</taxon>
        <taxon>Bacillati</taxon>
        <taxon>Bacillota</taxon>
        <taxon>Clostridia</taxon>
        <taxon>Candidatus Merdicola</taxon>
    </lineage>
</organism>
<dbReference type="GO" id="GO:0003676">
    <property type="term" value="F:nucleic acid binding"/>
    <property type="evidence" value="ECO:0007669"/>
    <property type="project" value="InterPro"/>
</dbReference>
<dbReference type="GO" id="GO:0052913">
    <property type="term" value="F:16S rRNA (guanine(966)-N(2))-methyltransferase activity"/>
    <property type="evidence" value="ECO:0007669"/>
    <property type="project" value="UniProtKB-EC"/>
</dbReference>
<dbReference type="Pfam" id="PF03602">
    <property type="entry name" value="Cons_hypoth95"/>
    <property type="match status" value="1"/>
</dbReference>
<keyword evidence="2 3" id="KW-0808">Transferase</keyword>
<gene>
    <name evidence="3" type="primary">rsmD</name>
    <name evidence="3" type="ORF">IAB70_03315</name>
</gene>
<evidence type="ECO:0000313" key="4">
    <source>
        <dbReference type="Proteomes" id="UP000824093"/>
    </source>
</evidence>
<dbReference type="Proteomes" id="UP000824093">
    <property type="component" value="Unassembled WGS sequence"/>
</dbReference>
<evidence type="ECO:0000313" key="3">
    <source>
        <dbReference type="EMBL" id="HIU51633.1"/>
    </source>
</evidence>
<accession>A0A9D1M126</accession>
<dbReference type="PIRSF" id="PIRSF004553">
    <property type="entry name" value="CHP00095"/>
    <property type="match status" value="1"/>
</dbReference>
<dbReference type="EC" id="2.1.1.171" evidence="3"/>
<reference evidence="3" key="1">
    <citation type="submission" date="2020-10" db="EMBL/GenBank/DDBJ databases">
        <authorList>
            <person name="Gilroy R."/>
        </authorList>
    </citation>
    <scope>NUCLEOTIDE SEQUENCE</scope>
    <source>
        <strain evidence="3">CHK195-15760</strain>
    </source>
</reference>
<dbReference type="InterPro" id="IPR029063">
    <property type="entry name" value="SAM-dependent_MTases_sf"/>
</dbReference>
<dbReference type="SUPFAM" id="SSF53335">
    <property type="entry name" value="S-adenosyl-L-methionine-dependent methyltransferases"/>
    <property type="match status" value="1"/>
</dbReference>
<dbReference type="NCBIfam" id="TIGR00095">
    <property type="entry name" value="16S rRNA (guanine(966)-N(2))-methyltransferase RsmD"/>
    <property type="match status" value="1"/>
</dbReference>
<reference evidence="3" key="2">
    <citation type="journal article" date="2021" name="PeerJ">
        <title>Extensive microbial diversity within the chicken gut microbiome revealed by metagenomics and culture.</title>
        <authorList>
            <person name="Gilroy R."/>
            <person name="Ravi A."/>
            <person name="Getino M."/>
            <person name="Pursley I."/>
            <person name="Horton D.L."/>
            <person name="Alikhan N.F."/>
            <person name="Baker D."/>
            <person name="Gharbi K."/>
            <person name="Hall N."/>
            <person name="Watson M."/>
            <person name="Adriaenssens E.M."/>
            <person name="Foster-Nyarko E."/>
            <person name="Jarju S."/>
            <person name="Secka A."/>
            <person name="Antonio M."/>
            <person name="Oren A."/>
            <person name="Chaudhuri R.R."/>
            <person name="La Ragione R."/>
            <person name="Hildebrand F."/>
            <person name="Pallen M.J."/>
        </authorList>
    </citation>
    <scope>NUCLEOTIDE SEQUENCE</scope>
    <source>
        <strain evidence="3">CHK195-15760</strain>
    </source>
</reference>
<evidence type="ECO:0000256" key="1">
    <source>
        <dbReference type="ARBA" id="ARBA00022603"/>
    </source>
</evidence>
<dbReference type="PANTHER" id="PTHR43542:SF1">
    <property type="entry name" value="METHYLTRANSFERASE"/>
    <property type="match status" value="1"/>
</dbReference>
<proteinExistence type="predicted"/>